<sequence length="70" mass="7251">MRSDNNDGDSVTRDKELSIGHQLSELSPLISSPPLGHSLGGLGKGGRREQEMSKEGIDALASEDASSDGG</sequence>
<evidence type="ECO:0000313" key="2">
    <source>
        <dbReference type="EMBL" id="PHH73795.1"/>
    </source>
</evidence>
<feature type="compositionally biased region" description="Low complexity" evidence="1">
    <location>
        <begin position="23"/>
        <end position="37"/>
    </location>
</feature>
<keyword evidence="3" id="KW-1185">Reference proteome</keyword>
<feature type="compositionally biased region" description="Basic and acidic residues" evidence="1">
    <location>
        <begin position="46"/>
        <end position="57"/>
    </location>
</feature>
<accession>A0A2C5YW70</accession>
<protein>
    <submittedName>
        <fullName evidence="2">Uncharacterized protein</fullName>
    </submittedName>
</protein>
<gene>
    <name evidence="2" type="ORF">CDD80_3552</name>
</gene>
<organism evidence="2 3">
    <name type="scientific">Ophiocordyceps camponoti-rufipedis</name>
    <dbReference type="NCBI Taxonomy" id="2004952"/>
    <lineage>
        <taxon>Eukaryota</taxon>
        <taxon>Fungi</taxon>
        <taxon>Dikarya</taxon>
        <taxon>Ascomycota</taxon>
        <taxon>Pezizomycotina</taxon>
        <taxon>Sordariomycetes</taxon>
        <taxon>Hypocreomycetidae</taxon>
        <taxon>Hypocreales</taxon>
        <taxon>Ophiocordycipitaceae</taxon>
        <taxon>Ophiocordyceps</taxon>
    </lineage>
</organism>
<dbReference type="AlphaFoldDB" id="A0A2C5YW70"/>
<dbReference type="Proteomes" id="UP000226431">
    <property type="component" value="Unassembled WGS sequence"/>
</dbReference>
<evidence type="ECO:0000256" key="1">
    <source>
        <dbReference type="SAM" id="MobiDB-lite"/>
    </source>
</evidence>
<feature type="region of interest" description="Disordered" evidence="1">
    <location>
        <begin position="1"/>
        <end position="70"/>
    </location>
</feature>
<dbReference type="EMBL" id="NJES01000317">
    <property type="protein sequence ID" value="PHH73795.1"/>
    <property type="molecule type" value="Genomic_DNA"/>
</dbReference>
<proteinExistence type="predicted"/>
<feature type="compositionally biased region" description="Basic and acidic residues" evidence="1">
    <location>
        <begin position="1"/>
        <end position="18"/>
    </location>
</feature>
<name>A0A2C5YW70_9HYPO</name>
<evidence type="ECO:0000313" key="3">
    <source>
        <dbReference type="Proteomes" id="UP000226431"/>
    </source>
</evidence>
<comment type="caution">
    <text evidence="2">The sequence shown here is derived from an EMBL/GenBank/DDBJ whole genome shotgun (WGS) entry which is preliminary data.</text>
</comment>
<reference evidence="2 3" key="1">
    <citation type="submission" date="2017-06" db="EMBL/GenBank/DDBJ databases">
        <title>Ant-infecting Ophiocordyceps genomes reveal a high diversity of potential behavioral manipulation genes and a possible major role for enterotoxins.</title>
        <authorList>
            <person name="De Bekker C."/>
            <person name="Evans H.C."/>
            <person name="Brachmann A."/>
            <person name="Hughes D.P."/>
        </authorList>
    </citation>
    <scope>NUCLEOTIDE SEQUENCE [LARGE SCALE GENOMIC DNA]</scope>
    <source>
        <strain evidence="2 3">Map16</strain>
    </source>
</reference>